<proteinExistence type="predicted"/>
<gene>
    <name evidence="1" type="ORF">EV420DRAFT_1074659</name>
</gene>
<accession>A0AA39JH74</accession>
<organism evidence="1 2">
    <name type="scientific">Armillaria tabescens</name>
    <name type="common">Ringless honey mushroom</name>
    <name type="synonym">Agaricus tabescens</name>
    <dbReference type="NCBI Taxonomy" id="1929756"/>
    <lineage>
        <taxon>Eukaryota</taxon>
        <taxon>Fungi</taxon>
        <taxon>Dikarya</taxon>
        <taxon>Basidiomycota</taxon>
        <taxon>Agaricomycotina</taxon>
        <taxon>Agaricomycetes</taxon>
        <taxon>Agaricomycetidae</taxon>
        <taxon>Agaricales</taxon>
        <taxon>Marasmiineae</taxon>
        <taxon>Physalacriaceae</taxon>
        <taxon>Desarmillaria</taxon>
    </lineage>
</organism>
<protein>
    <submittedName>
        <fullName evidence="1">Uncharacterized protein</fullName>
    </submittedName>
</protein>
<comment type="caution">
    <text evidence="1">The sequence shown here is derived from an EMBL/GenBank/DDBJ whole genome shotgun (WGS) entry which is preliminary data.</text>
</comment>
<dbReference type="EMBL" id="JAUEPS010000063">
    <property type="protein sequence ID" value="KAK0442717.1"/>
    <property type="molecule type" value="Genomic_DNA"/>
</dbReference>
<evidence type="ECO:0000313" key="2">
    <source>
        <dbReference type="Proteomes" id="UP001175211"/>
    </source>
</evidence>
<dbReference type="AlphaFoldDB" id="A0AA39JH74"/>
<reference evidence="1" key="1">
    <citation type="submission" date="2023-06" db="EMBL/GenBank/DDBJ databases">
        <authorList>
            <consortium name="Lawrence Berkeley National Laboratory"/>
            <person name="Ahrendt S."/>
            <person name="Sahu N."/>
            <person name="Indic B."/>
            <person name="Wong-Bajracharya J."/>
            <person name="Merenyi Z."/>
            <person name="Ke H.-M."/>
            <person name="Monk M."/>
            <person name="Kocsube S."/>
            <person name="Drula E."/>
            <person name="Lipzen A."/>
            <person name="Balint B."/>
            <person name="Henrissat B."/>
            <person name="Andreopoulos B."/>
            <person name="Martin F.M."/>
            <person name="Harder C.B."/>
            <person name="Rigling D."/>
            <person name="Ford K.L."/>
            <person name="Foster G.D."/>
            <person name="Pangilinan J."/>
            <person name="Papanicolaou A."/>
            <person name="Barry K."/>
            <person name="LaButti K."/>
            <person name="Viragh M."/>
            <person name="Koriabine M."/>
            <person name="Yan M."/>
            <person name="Riley R."/>
            <person name="Champramary S."/>
            <person name="Plett K.L."/>
            <person name="Tsai I.J."/>
            <person name="Slot J."/>
            <person name="Sipos G."/>
            <person name="Plett J."/>
            <person name="Nagy L.G."/>
            <person name="Grigoriev I.V."/>
        </authorList>
    </citation>
    <scope>NUCLEOTIDE SEQUENCE</scope>
    <source>
        <strain evidence="1">CCBAS 213</strain>
    </source>
</reference>
<dbReference type="RefSeq" id="XP_060324404.1">
    <property type="nucleotide sequence ID" value="XM_060465666.1"/>
</dbReference>
<evidence type="ECO:0000313" key="1">
    <source>
        <dbReference type="EMBL" id="KAK0442717.1"/>
    </source>
</evidence>
<sequence length="163" mass="18456">MMSSSDRFNYEPADFESGFNFGSKTSITSAIDSLPPNINGPPPASFVDVQCHFRILDQAVRTFQRWKAANENMGAFGDIVISPMTRQYISVDDAIRKINDEVPREFRIEKPPVISHVTNGPARVTKADWKLLKNGDVDALVKRWSSEELQVREPARRDDVRCN</sequence>
<dbReference type="GeneID" id="85349214"/>
<dbReference type="Proteomes" id="UP001175211">
    <property type="component" value="Unassembled WGS sequence"/>
</dbReference>
<name>A0AA39JH74_ARMTA</name>
<keyword evidence="2" id="KW-1185">Reference proteome</keyword>